<keyword evidence="1" id="KW-0732">Signal</keyword>
<dbReference type="PROSITE" id="PS00018">
    <property type="entry name" value="EF_HAND_1"/>
    <property type="match status" value="1"/>
</dbReference>
<keyword evidence="3" id="KW-1185">Reference proteome</keyword>
<dbReference type="InterPro" id="IPR036439">
    <property type="entry name" value="Dockerin_dom_sf"/>
</dbReference>
<reference evidence="2 3" key="1">
    <citation type="submission" date="2019-02" db="EMBL/GenBank/DDBJ databases">
        <title>Deep-cultivation of Planctomycetes and their phenomic and genomic characterization uncovers novel biology.</title>
        <authorList>
            <person name="Wiegand S."/>
            <person name="Jogler M."/>
            <person name="Boedeker C."/>
            <person name="Pinto D."/>
            <person name="Vollmers J."/>
            <person name="Rivas-Marin E."/>
            <person name="Kohn T."/>
            <person name="Peeters S.H."/>
            <person name="Heuer A."/>
            <person name="Rast P."/>
            <person name="Oberbeckmann S."/>
            <person name="Bunk B."/>
            <person name="Jeske O."/>
            <person name="Meyerdierks A."/>
            <person name="Storesund J.E."/>
            <person name="Kallscheuer N."/>
            <person name="Luecker S."/>
            <person name="Lage O.M."/>
            <person name="Pohl T."/>
            <person name="Merkel B.J."/>
            <person name="Hornburger P."/>
            <person name="Mueller R.-W."/>
            <person name="Bruemmer F."/>
            <person name="Labrenz M."/>
            <person name="Spormann A.M."/>
            <person name="Op den Camp H."/>
            <person name="Overmann J."/>
            <person name="Amann R."/>
            <person name="Jetten M.S.M."/>
            <person name="Mascher T."/>
            <person name="Medema M.H."/>
            <person name="Devos D.P."/>
            <person name="Kaster A.-K."/>
            <person name="Ovreas L."/>
            <person name="Rohde M."/>
            <person name="Galperin M.Y."/>
            <person name="Jogler C."/>
        </authorList>
    </citation>
    <scope>NUCLEOTIDE SEQUENCE [LARGE SCALE GENOMIC DNA]</scope>
    <source>
        <strain evidence="2 3">I41</strain>
    </source>
</reference>
<dbReference type="Proteomes" id="UP000317909">
    <property type="component" value="Chromosome"/>
</dbReference>
<sequence length="448" mass="45772" precursor="true">MKINNWRGKLAVTLAASGLLSPAAARAANLNTNLVVNPGFESTDFITTGDYGAPSILDWSGGPGFAYSHNPDVTSVPDYADGADPPGAGNWYFTANNNPGSATGDFREPGLFYQDIDVSTGPTAAAIAAGKGRVNLSAWMSSYLNDNDFGKVRVDYLDAGGASQGFSQISDNDPGPDNVWSQTTGFGAIAVGTAKLRVSLFGEAVNNGSDAYIDNVDVQVSQTTNPQFLSLEINTVTGQVQFKNQTGDAVQVDYYEIKSAAGSLKPASWTSLQDQNLASFPAGNGSGNGWEEAGGVAAGVLSESFLTGSSSVAAAASVSLGAAFDTAKAQDVVFRYAVVPPASLTADFDADGDADGADFLAWQRNNGLATGATKAQGDANGDGAVNADDLAAWKLQFGGGGFAGPGVLVRGVVTYVGAGIAAVPEPTSLLYCGFAVAAAVAFRRRASS</sequence>
<feature type="signal peptide" evidence="1">
    <location>
        <begin position="1"/>
        <end position="27"/>
    </location>
</feature>
<accession>A0A517U0N3</accession>
<dbReference type="EMBL" id="CP036339">
    <property type="protein sequence ID" value="QDT74171.1"/>
    <property type="molecule type" value="Genomic_DNA"/>
</dbReference>
<name>A0A517U0N3_9BACT</name>
<dbReference type="Gene3D" id="1.10.1330.10">
    <property type="entry name" value="Dockerin domain"/>
    <property type="match status" value="1"/>
</dbReference>
<evidence type="ECO:0000313" key="2">
    <source>
        <dbReference type="EMBL" id="QDT74171.1"/>
    </source>
</evidence>
<dbReference type="RefSeq" id="WP_145433955.1">
    <property type="nucleotide sequence ID" value="NZ_CP036339.1"/>
</dbReference>
<dbReference type="OrthoDB" id="252303at2"/>
<dbReference type="KEGG" id="llh:I41_33660"/>
<protein>
    <recommendedName>
        <fullName evidence="4">PEP-CTERM protein-sorting domain-containing protein</fullName>
    </recommendedName>
</protein>
<evidence type="ECO:0008006" key="4">
    <source>
        <dbReference type="Google" id="ProtNLM"/>
    </source>
</evidence>
<dbReference type="Gene3D" id="2.60.120.260">
    <property type="entry name" value="Galactose-binding domain-like"/>
    <property type="match status" value="1"/>
</dbReference>
<feature type="chain" id="PRO_5022139947" description="PEP-CTERM protein-sorting domain-containing protein" evidence="1">
    <location>
        <begin position="28"/>
        <end position="448"/>
    </location>
</feature>
<evidence type="ECO:0000313" key="3">
    <source>
        <dbReference type="Proteomes" id="UP000317909"/>
    </source>
</evidence>
<proteinExistence type="predicted"/>
<organism evidence="2 3">
    <name type="scientific">Lacipirellula limnantheis</name>
    <dbReference type="NCBI Taxonomy" id="2528024"/>
    <lineage>
        <taxon>Bacteria</taxon>
        <taxon>Pseudomonadati</taxon>
        <taxon>Planctomycetota</taxon>
        <taxon>Planctomycetia</taxon>
        <taxon>Pirellulales</taxon>
        <taxon>Lacipirellulaceae</taxon>
        <taxon>Lacipirellula</taxon>
    </lineage>
</organism>
<evidence type="ECO:0000256" key="1">
    <source>
        <dbReference type="SAM" id="SignalP"/>
    </source>
</evidence>
<dbReference type="GO" id="GO:0000272">
    <property type="term" value="P:polysaccharide catabolic process"/>
    <property type="evidence" value="ECO:0007669"/>
    <property type="project" value="InterPro"/>
</dbReference>
<gene>
    <name evidence="2" type="ORF">I41_33660</name>
</gene>
<dbReference type="AlphaFoldDB" id="A0A517U0N3"/>
<dbReference type="InterPro" id="IPR018247">
    <property type="entry name" value="EF_Hand_1_Ca_BS"/>
</dbReference>